<keyword evidence="2" id="KW-1185">Reference proteome</keyword>
<accession>A0AAV7NBT2</accession>
<dbReference type="Proteomes" id="UP001066276">
    <property type="component" value="Chromosome 8"/>
</dbReference>
<dbReference type="AlphaFoldDB" id="A0AAV7NBT2"/>
<proteinExistence type="predicted"/>
<evidence type="ECO:0000313" key="1">
    <source>
        <dbReference type="EMBL" id="KAJ1113565.1"/>
    </source>
</evidence>
<sequence length="71" mass="7919">MCEGSRTLLLHTARWLCSHVELETNGGVKALIQAVQRILKKKIQSNKTCHLLAVDEQQSLELTEGGPLSRH</sequence>
<dbReference type="EMBL" id="JANPWB010000012">
    <property type="protein sequence ID" value="KAJ1113565.1"/>
    <property type="molecule type" value="Genomic_DNA"/>
</dbReference>
<comment type="caution">
    <text evidence="1">The sequence shown here is derived from an EMBL/GenBank/DDBJ whole genome shotgun (WGS) entry which is preliminary data.</text>
</comment>
<gene>
    <name evidence="1" type="ORF">NDU88_001807</name>
</gene>
<evidence type="ECO:0000313" key="2">
    <source>
        <dbReference type="Proteomes" id="UP001066276"/>
    </source>
</evidence>
<protein>
    <submittedName>
        <fullName evidence="1">Uncharacterized protein</fullName>
    </submittedName>
</protein>
<reference evidence="1" key="1">
    <citation type="journal article" date="2022" name="bioRxiv">
        <title>Sequencing and chromosome-scale assembly of the giantPleurodeles waltlgenome.</title>
        <authorList>
            <person name="Brown T."/>
            <person name="Elewa A."/>
            <person name="Iarovenko S."/>
            <person name="Subramanian E."/>
            <person name="Araus A.J."/>
            <person name="Petzold A."/>
            <person name="Susuki M."/>
            <person name="Suzuki K.-i.T."/>
            <person name="Hayashi T."/>
            <person name="Toyoda A."/>
            <person name="Oliveira C."/>
            <person name="Osipova E."/>
            <person name="Leigh N.D."/>
            <person name="Simon A."/>
            <person name="Yun M.H."/>
        </authorList>
    </citation>
    <scope>NUCLEOTIDE SEQUENCE</scope>
    <source>
        <strain evidence="1">20211129_DDA</strain>
        <tissue evidence="1">Liver</tissue>
    </source>
</reference>
<organism evidence="1 2">
    <name type="scientific">Pleurodeles waltl</name>
    <name type="common">Iberian ribbed newt</name>
    <dbReference type="NCBI Taxonomy" id="8319"/>
    <lineage>
        <taxon>Eukaryota</taxon>
        <taxon>Metazoa</taxon>
        <taxon>Chordata</taxon>
        <taxon>Craniata</taxon>
        <taxon>Vertebrata</taxon>
        <taxon>Euteleostomi</taxon>
        <taxon>Amphibia</taxon>
        <taxon>Batrachia</taxon>
        <taxon>Caudata</taxon>
        <taxon>Salamandroidea</taxon>
        <taxon>Salamandridae</taxon>
        <taxon>Pleurodelinae</taxon>
        <taxon>Pleurodeles</taxon>
    </lineage>
</organism>
<name>A0AAV7NBT2_PLEWA</name>